<dbReference type="RefSeq" id="WP_185085050.1">
    <property type="nucleotide sequence ID" value="NZ_JACHJB010000002.1"/>
</dbReference>
<dbReference type="GO" id="GO:0005507">
    <property type="term" value="F:copper ion binding"/>
    <property type="evidence" value="ECO:0007669"/>
    <property type="project" value="InterPro"/>
</dbReference>
<name>A0A7X0EZ17_9ACTN</name>
<dbReference type="Gene3D" id="2.60.40.420">
    <property type="entry name" value="Cupredoxins - blue copper proteins"/>
    <property type="match status" value="3"/>
</dbReference>
<proteinExistence type="predicted"/>
<dbReference type="Pfam" id="PF07731">
    <property type="entry name" value="Cu-oxidase_2"/>
    <property type="match status" value="1"/>
</dbReference>
<keyword evidence="4" id="KW-0472">Membrane</keyword>
<sequence length="610" mass="64149">MSEPLFVTDMLLAIAVVVAAVAGAAGRWALYGLASLVGARLVVAGVLLTGGFALAEPRLLLQVPLAVLPVGWALATRSAASVAAAKVGAGLSGLWLFVPFDALLELAVSAVAVGLAVLVARWRDSGPLPSGGPRLARAPWLALPALLAPAVVLGVAYQDNVSAAERHHHAAAGGRSVEQLTGPRDETPDARFTLTAAHGRVRLSSGREIDALTFNGRSPGPELRVKAGRLVEVTLVNTDVEEGVTLHWHGVDVPNAEDGVPGVTQEAVEPGGRHVYRFVPDRPGTFWYHTHRGSAQTVRRGLFGALIVEEEKATAGTERTVFTHLWPGADEPVAAFDTADRPEGEAVAAGEPVLLRVVNSSEEPHLLRLGGTPYTVTAIDGNAVRGPAVLRPGTDLLLAAGGRFDVAFTMPDGPVTLSGDVDEIPDSAALVLSPGGDAAPAPASTVARFDPLSYGEATATAVGEAYDKTFDLALDDGFGFAMGRLNYVSSSVNGRLWPAVPMLTVDEGDRVRMRIVNRSLIDHPMHLHGHRVRVLSRNGVPATGSTWWTDTLNVAPGEIYEIDFTADNPGIWMDHCHNFTHASEGMVMHLGYAGVTTPHATPHNTGPIPE</sequence>
<dbReference type="PANTHER" id="PTHR11709:SF482">
    <property type="entry name" value="COPPER-CONTAINING NITRITE REDUCTASE"/>
    <property type="match status" value="1"/>
</dbReference>
<feature type="domain" description="Plastocyanin-like" evidence="6">
    <location>
        <begin position="200"/>
        <end position="312"/>
    </location>
</feature>
<dbReference type="GO" id="GO:0016491">
    <property type="term" value="F:oxidoreductase activity"/>
    <property type="evidence" value="ECO:0007669"/>
    <property type="project" value="UniProtKB-KW"/>
</dbReference>
<evidence type="ECO:0000259" key="6">
    <source>
        <dbReference type="Pfam" id="PF07732"/>
    </source>
</evidence>
<feature type="transmembrane region" description="Helical" evidence="4">
    <location>
        <begin position="37"/>
        <end position="55"/>
    </location>
</feature>
<evidence type="ECO:0000256" key="3">
    <source>
        <dbReference type="SAM" id="MobiDB-lite"/>
    </source>
</evidence>
<dbReference type="PROSITE" id="PS00080">
    <property type="entry name" value="MULTICOPPER_OXIDASE2"/>
    <property type="match status" value="1"/>
</dbReference>
<evidence type="ECO:0000256" key="2">
    <source>
        <dbReference type="ARBA" id="ARBA00023002"/>
    </source>
</evidence>
<evidence type="ECO:0000313" key="8">
    <source>
        <dbReference type="Proteomes" id="UP000583800"/>
    </source>
</evidence>
<dbReference type="Proteomes" id="UP000583800">
    <property type="component" value="Unassembled WGS sequence"/>
</dbReference>
<feature type="transmembrane region" description="Helical" evidence="4">
    <location>
        <begin position="94"/>
        <end position="119"/>
    </location>
</feature>
<keyword evidence="4" id="KW-1133">Transmembrane helix</keyword>
<keyword evidence="1" id="KW-0479">Metal-binding</keyword>
<dbReference type="CDD" id="cd04202">
    <property type="entry name" value="CuRO_D2_2dMcoN_like"/>
    <property type="match status" value="1"/>
</dbReference>
<evidence type="ECO:0000313" key="7">
    <source>
        <dbReference type="EMBL" id="MBB6347029.1"/>
    </source>
</evidence>
<organism evidence="7 8">
    <name type="scientific">Nonomuraea muscovyensis</name>
    <dbReference type="NCBI Taxonomy" id="1124761"/>
    <lineage>
        <taxon>Bacteria</taxon>
        <taxon>Bacillati</taxon>
        <taxon>Actinomycetota</taxon>
        <taxon>Actinomycetes</taxon>
        <taxon>Streptosporangiales</taxon>
        <taxon>Streptosporangiaceae</taxon>
        <taxon>Nonomuraea</taxon>
    </lineage>
</organism>
<dbReference type="InterPro" id="IPR011706">
    <property type="entry name" value="Cu-oxidase_C"/>
</dbReference>
<protein>
    <submittedName>
        <fullName evidence="7">FtsP/CotA-like multicopper oxidase with cupredoxin domain</fullName>
    </submittedName>
</protein>
<keyword evidence="2" id="KW-0560">Oxidoreductase</keyword>
<keyword evidence="8" id="KW-1185">Reference proteome</keyword>
<dbReference type="AlphaFoldDB" id="A0A7X0EZ17"/>
<feature type="transmembrane region" description="Helical" evidence="4">
    <location>
        <begin position="140"/>
        <end position="157"/>
    </location>
</feature>
<feature type="region of interest" description="Disordered" evidence="3">
    <location>
        <begin position="167"/>
        <end position="188"/>
    </location>
</feature>
<feature type="domain" description="Plastocyanin-like" evidence="5">
    <location>
        <begin position="490"/>
        <end position="589"/>
    </location>
</feature>
<dbReference type="Pfam" id="PF07732">
    <property type="entry name" value="Cu-oxidase_3"/>
    <property type="match status" value="1"/>
</dbReference>
<accession>A0A7X0EZ17</accession>
<comment type="caution">
    <text evidence="7">The sequence shown here is derived from an EMBL/GenBank/DDBJ whole genome shotgun (WGS) entry which is preliminary data.</text>
</comment>
<dbReference type="SUPFAM" id="SSF49503">
    <property type="entry name" value="Cupredoxins"/>
    <property type="match status" value="3"/>
</dbReference>
<keyword evidence="4" id="KW-0812">Transmembrane</keyword>
<dbReference type="InterPro" id="IPR011707">
    <property type="entry name" value="Cu-oxidase-like_N"/>
</dbReference>
<dbReference type="EMBL" id="JACHJB010000002">
    <property type="protein sequence ID" value="MBB6347029.1"/>
    <property type="molecule type" value="Genomic_DNA"/>
</dbReference>
<dbReference type="InterPro" id="IPR045087">
    <property type="entry name" value="Cu-oxidase_fam"/>
</dbReference>
<dbReference type="InterPro" id="IPR008972">
    <property type="entry name" value="Cupredoxin"/>
</dbReference>
<evidence type="ECO:0000259" key="5">
    <source>
        <dbReference type="Pfam" id="PF07731"/>
    </source>
</evidence>
<evidence type="ECO:0000256" key="1">
    <source>
        <dbReference type="ARBA" id="ARBA00022723"/>
    </source>
</evidence>
<evidence type="ECO:0000256" key="4">
    <source>
        <dbReference type="SAM" id="Phobius"/>
    </source>
</evidence>
<dbReference type="InterPro" id="IPR002355">
    <property type="entry name" value="Cu_oxidase_Cu_BS"/>
</dbReference>
<reference evidence="7 8" key="1">
    <citation type="submission" date="2020-08" db="EMBL/GenBank/DDBJ databases">
        <title>Sequencing the genomes of 1000 actinobacteria strains.</title>
        <authorList>
            <person name="Klenk H.-P."/>
        </authorList>
    </citation>
    <scope>NUCLEOTIDE SEQUENCE [LARGE SCALE GENOMIC DNA]</scope>
    <source>
        <strain evidence="7 8">DSM 45913</strain>
    </source>
</reference>
<dbReference type="PANTHER" id="PTHR11709">
    <property type="entry name" value="MULTI-COPPER OXIDASE"/>
    <property type="match status" value="1"/>
</dbReference>
<feature type="transmembrane region" description="Helical" evidence="4">
    <location>
        <begin position="6"/>
        <end position="25"/>
    </location>
</feature>
<gene>
    <name evidence="7" type="ORF">FHU36_003574</name>
</gene>